<organism evidence="1 2">
    <name type="scientific">Citrus x changshan-huyou</name>
    <dbReference type="NCBI Taxonomy" id="2935761"/>
    <lineage>
        <taxon>Eukaryota</taxon>
        <taxon>Viridiplantae</taxon>
        <taxon>Streptophyta</taxon>
        <taxon>Embryophyta</taxon>
        <taxon>Tracheophyta</taxon>
        <taxon>Spermatophyta</taxon>
        <taxon>Magnoliopsida</taxon>
        <taxon>eudicotyledons</taxon>
        <taxon>Gunneridae</taxon>
        <taxon>Pentapetalae</taxon>
        <taxon>rosids</taxon>
        <taxon>malvids</taxon>
        <taxon>Sapindales</taxon>
        <taxon>Rutaceae</taxon>
        <taxon>Aurantioideae</taxon>
        <taxon>Citrus</taxon>
    </lineage>
</organism>
<dbReference type="AlphaFoldDB" id="A0AAP0MQ67"/>
<name>A0AAP0MQ67_9ROSI</name>
<accession>A0AAP0MQ67</accession>
<proteinExistence type="predicted"/>
<dbReference type="Proteomes" id="UP001428341">
    <property type="component" value="Unassembled WGS sequence"/>
</dbReference>
<reference evidence="1 2" key="1">
    <citation type="submission" date="2024-05" db="EMBL/GenBank/DDBJ databases">
        <title>Haplotype-resolved chromosome-level genome assembly of Huyou (Citrus changshanensis).</title>
        <authorList>
            <person name="Miao C."/>
            <person name="Chen W."/>
            <person name="Wu Y."/>
            <person name="Wang L."/>
            <person name="Zhao S."/>
            <person name="Grierson D."/>
            <person name="Xu C."/>
            <person name="Chen K."/>
        </authorList>
    </citation>
    <scope>NUCLEOTIDE SEQUENCE [LARGE SCALE GENOMIC DNA]</scope>
    <source>
        <strain evidence="1">01-14</strain>
        <tissue evidence="1">Leaf</tissue>
    </source>
</reference>
<evidence type="ECO:0000313" key="2">
    <source>
        <dbReference type="Proteomes" id="UP001428341"/>
    </source>
</evidence>
<sequence length="116" mass="13622">MVEGWRSLSWRIAFRMNNQRIPIRQQQRGLERLMLRLLCNTSNVFAVFRTLKKNDIQNPFNSKGVRSGIYEPFSETQTESQVVSYEEDLSGRQKIIDRAKSEAACLEKLVQLRERS</sequence>
<keyword evidence="2" id="KW-1185">Reference proteome</keyword>
<comment type="caution">
    <text evidence="1">The sequence shown here is derived from an EMBL/GenBank/DDBJ whole genome shotgun (WGS) entry which is preliminary data.</text>
</comment>
<dbReference type="EMBL" id="JBCGBO010000003">
    <property type="protein sequence ID" value="KAK9216232.1"/>
    <property type="molecule type" value="Genomic_DNA"/>
</dbReference>
<protein>
    <submittedName>
        <fullName evidence="1">Uncharacterized protein</fullName>
    </submittedName>
</protein>
<gene>
    <name evidence="1" type="ORF">WN944_008239</name>
</gene>
<evidence type="ECO:0000313" key="1">
    <source>
        <dbReference type="EMBL" id="KAK9216232.1"/>
    </source>
</evidence>